<proteinExistence type="predicted"/>
<sequence length="150" mass="16104">MLRRSALGSTSLGRGAETLDTAVACILGKALKRPLMAEAHQVMGDCDASRETSCDRRVCSESPTEVERCDAIGEVVEPLRTSPGSGGSESFQGRRIHVGDDDCSGDCWFCSGIPDSTAYFLPQQDSCLVLVCLSPDWTVLCRQAETLIQS</sequence>
<name>A0AAV0D4F5_9ASTE</name>
<keyword evidence="2" id="KW-1185">Reference proteome</keyword>
<evidence type="ECO:0000313" key="1">
    <source>
        <dbReference type="EMBL" id="CAH9091982.1"/>
    </source>
</evidence>
<accession>A0AAV0D4F5</accession>
<protein>
    <submittedName>
        <fullName evidence="1">Uncharacterized protein</fullName>
    </submittedName>
</protein>
<dbReference type="EMBL" id="CAMAPF010000071">
    <property type="protein sequence ID" value="CAH9091982.1"/>
    <property type="molecule type" value="Genomic_DNA"/>
</dbReference>
<organism evidence="1 2">
    <name type="scientific">Cuscuta epithymum</name>
    <dbReference type="NCBI Taxonomy" id="186058"/>
    <lineage>
        <taxon>Eukaryota</taxon>
        <taxon>Viridiplantae</taxon>
        <taxon>Streptophyta</taxon>
        <taxon>Embryophyta</taxon>
        <taxon>Tracheophyta</taxon>
        <taxon>Spermatophyta</taxon>
        <taxon>Magnoliopsida</taxon>
        <taxon>eudicotyledons</taxon>
        <taxon>Gunneridae</taxon>
        <taxon>Pentapetalae</taxon>
        <taxon>asterids</taxon>
        <taxon>lamiids</taxon>
        <taxon>Solanales</taxon>
        <taxon>Convolvulaceae</taxon>
        <taxon>Cuscuteae</taxon>
        <taxon>Cuscuta</taxon>
        <taxon>Cuscuta subgen. Cuscuta</taxon>
    </lineage>
</organism>
<reference evidence="1" key="1">
    <citation type="submission" date="2022-07" db="EMBL/GenBank/DDBJ databases">
        <authorList>
            <person name="Macas J."/>
            <person name="Novak P."/>
            <person name="Neumann P."/>
        </authorList>
    </citation>
    <scope>NUCLEOTIDE SEQUENCE</scope>
</reference>
<dbReference type="AlphaFoldDB" id="A0AAV0D4F5"/>
<comment type="caution">
    <text evidence="1">The sequence shown here is derived from an EMBL/GenBank/DDBJ whole genome shotgun (WGS) entry which is preliminary data.</text>
</comment>
<dbReference type="Proteomes" id="UP001152523">
    <property type="component" value="Unassembled WGS sequence"/>
</dbReference>
<evidence type="ECO:0000313" key="2">
    <source>
        <dbReference type="Proteomes" id="UP001152523"/>
    </source>
</evidence>
<gene>
    <name evidence="1" type="ORF">CEPIT_LOCUS11906</name>
</gene>